<evidence type="ECO:0000259" key="5">
    <source>
        <dbReference type="PROSITE" id="PS50212"/>
    </source>
</evidence>
<evidence type="ECO:0000259" key="4">
    <source>
        <dbReference type="PROSITE" id="PS50009"/>
    </source>
</evidence>
<evidence type="ECO:0000313" key="6">
    <source>
        <dbReference type="EMBL" id="ESK88896.1"/>
    </source>
</evidence>
<feature type="compositionally biased region" description="Basic and acidic residues" evidence="3">
    <location>
        <begin position="576"/>
        <end position="589"/>
    </location>
</feature>
<feature type="region of interest" description="Disordered" evidence="3">
    <location>
        <begin position="212"/>
        <end position="246"/>
    </location>
</feature>
<feature type="compositionally biased region" description="Low complexity" evidence="3">
    <location>
        <begin position="1064"/>
        <end position="1078"/>
    </location>
</feature>
<protein>
    <submittedName>
        <fullName evidence="6">Ras guanyl-nucleotide exchange factor</fullName>
    </submittedName>
</protein>
<dbReference type="PANTHER" id="PTHR23113">
    <property type="entry name" value="GUANINE NUCLEOTIDE EXCHANGE FACTOR"/>
    <property type="match status" value="1"/>
</dbReference>
<feature type="compositionally biased region" description="Polar residues" evidence="3">
    <location>
        <begin position="1"/>
        <end position="23"/>
    </location>
</feature>
<feature type="compositionally biased region" description="Polar residues" evidence="3">
    <location>
        <begin position="223"/>
        <end position="233"/>
    </location>
</feature>
<dbReference type="InterPro" id="IPR036964">
    <property type="entry name" value="RASGEF_cat_dom_sf"/>
</dbReference>
<proteinExistence type="predicted"/>
<dbReference type="Gene3D" id="1.20.870.10">
    <property type="entry name" value="Son of sevenless (SoS) protein Chain: S domain 1"/>
    <property type="match status" value="1"/>
</dbReference>
<feature type="region of interest" description="Disordered" evidence="3">
    <location>
        <begin position="734"/>
        <end position="801"/>
    </location>
</feature>
<feature type="compositionally biased region" description="Polar residues" evidence="3">
    <location>
        <begin position="513"/>
        <end position="522"/>
    </location>
</feature>
<dbReference type="Proteomes" id="UP000017559">
    <property type="component" value="Unassembled WGS sequence"/>
</dbReference>
<feature type="region of interest" description="Disordered" evidence="3">
    <location>
        <begin position="555"/>
        <end position="589"/>
    </location>
</feature>
<evidence type="ECO:0000256" key="1">
    <source>
        <dbReference type="ARBA" id="ARBA00022658"/>
    </source>
</evidence>
<dbReference type="SUPFAM" id="SSF48366">
    <property type="entry name" value="Ras GEF"/>
    <property type="match status" value="1"/>
</dbReference>
<dbReference type="PANTHER" id="PTHR23113:SF348">
    <property type="entry name" value="GUANYL-NUCLEOTIDE EXCHANGE FACTOR RASGEF, PUTATIVE (AFU_ORTHOLOGUE AFUA_1G04700)-RELATED"/>
    <property type="match status" value="1"/>
</dbReference>
<dbReference type="GO" id="GO:0005085">
    <property type="term" value="F:guanyl-nucleotide exchange factor activity"/>
    <property type="evidence" value="ECO:0007669"/>
    <property type="project" value="UniProtKB-KW"/>
</dbReference>
<evidence type="ECO:0000313" key="7">
    <source>
        <dbReference type="Proteomes" id="UP000017559"/>
    </source>
</evidence>
<evidence type="ECO:0000256" key="2">
    <source>
        <dbReference type="PROSITE-ProRule" id="PRU00168"/>
    </source>
</evidence>
<keyword evidence="1 2" id="KW-0344">Guanine-nucleotide releasing factor</keyword>
<feature type="region of interest" description="Disordered" evidence="3">
    <location>
        <begin position="1"/>
        <end position="24"/>
    </location>
</feature>
<comment type="caution">
    <text evidence="6">The sequence shown here is derived from an EMBL/GenBank/DDBJ whole genome shotgun (WGS) entry which is preliminary data.</text>
</comment>
<dbReference type="SMART" id="SM00147">
    <property type="entry name" value="RasGEF"/>
    <property type="match status" value="1"/>
</dbReference>
<evidence type="ECO:0000256" key="3">
    <source>
        <dbReference type="SAM" id="MobiDB-lite"/>
    </source>
</evidence>
<reference evidence="6 7" key="1">
    <citation type="journal article" date="2014" name="BMC Genomics">
        <title>Genome and secretome analysis of the hemibiotrophic fungal pathogen, Moniliophthora roreri, which causes frosty pod rot disease of cacao: mechanisms of the biotrophic and necrotrophic phases.</title>
        <authorList>
            <person name="Meinhardt L.W."/>
            <person name="Costa G.G.L."/>
            <person name="Thomazella D.P.T."/>
            <person name="Teixeira P.J.P.L."/>
            <person name="Carazzolle M.F."/>
            <person name="Schuster S.C."/>
            <person name="Carlson J.E."/>
            <person name="Guiltinan M.J."/>
            <person name="Mieczkowski P."/>
            <person name="Farmer A."/>
            <person name="Ramaraj T."/>
            <person name="Crozier J."/>
            <person name="Davis R.E."/>
            <person name="Shao J."/>
            <person name="Melnick R.L."/>
            <person name="Pereira G.A.G."/>
            <person name="Bailey B.A."/>
        </authorList>
    </citation>
    <scope>NUCLEOTIDE SEQUENCE [LARGE SCALE GENOMIC DNA]</scope>
    <source>
        <strain evidence="6 7">MCA 2997</strain>
    </source>
</reference>
<feature type="domain" description="N-terminal Ras-GEF" evidence="5">
    <location>
        <begin position="587"/>
        <end position="712"/>
    </location>
</feature>
<feature type="region of interest" description="Disordered" evidence="3">
    <location>
        <begin position="1056"/>
        <end position="1082"/>
    </location>
</feature>
<feature type="compositionally biased region" description="Polar residues" evidence="3">
    <location>
        <begin position="481"/>
        <end position="501"/>
    </location>
</feature>
<dbReference type="Gene3D" id="3.40.50.300">
    <property type="entry name" value="P-loop containing nucleotide triphosphate hydrolases"/>
    <property type="match status" value="1"/>
</dbReference>
<dbReference type="HOGENOM" id="CLU_005431_0_0_1"/>
<name>V2X7X8_MONRO</name>
<sequence length="1096" mass="121058">MTLPVDQSSSPPNTIQTDSQTLPIPSDLRDAYIAPRSPVPSFASKDSFLTAVSTPSVSDFDSPIPISNPASLLSPQPQGGLRKSVSVDSFVYYPREPYSSVATRPNRGHTGSALEPPRGLLSSFKKGLDNQFIGNSRERGASVSSVKDGYQSSIAEDSDVERSDIIIDRYKHTSLKGQDHTRPFLRAGELPLPSRTPTLSTTSSMSSIMTASTSSSTQEGRPITQSQSLQSIPRQAPVVSGRTRSGSLGVYAPSSGRRMHINTHTAIAQTDQNHAVTLVVVGTAGCGKSVAIRKGLKNYDLSEPSTPLPGANSSIRYTRRVGRVAQEDGSDCPLNVIEVDITDSMLESSISPVDNLPEALKVDGVIICYDASVESSFTPVEDLLRGYRNLQLPVIVIACKSDLDRQVDPETAAEVLQQYDAGLVEVNSGEAGREKMKRSFDWILKAVVRDRRSLRNRFEDNRNPASPELISSPHPLPSVEGSRTATPTVSSTNQAASSTHPQRAAIPAHEQLNAPTSPSRVRSTGDLISEQEKLRMRESQLGESDVANTIAMRSNSADSLHESRHIAASSVNGERPNNEKVENKEKESRSAQWATLDELLDKLLFLAVSGDDPTYITHFLLTYRRFASPRSVLLAMQKRMRQLDNPSGDPIFACYAQMRICHLLELWIGDYDYDFSVRGTAGALSALIKSIISKTYLLHYGSDFLPLLELLPTLVDRDVAWALKVDDIADESDDSYSLLEDDDESVRSEIKPHSPPASPPKHKSSVNPARERKSSLPLSAKSLFPGSATSSSNDDPDSLDFHPKQQLRELLKLANEVHATDSEEIAQEITRIEKKLFLEIKPRHWLQYTFVSGRKDPETDPIARFNQVSNHLADWVCSLILCHDNAKSRARQIEKLVEIAQRLRALNNYSALRAFVAGINGSTYPGDPTMERFKARSPEQAKNLQSWDVLLQHIRAHRAYRLALRNTKGACIPALEVHMSDLIRAHEGNDDFNSSDPTKIHWGKFNMMGRFITSTTQCQIQCQTTTDYNFPERSHISSLLMSKYVMDDEMQKTRIAPDADFDEPSNYSGSSPIGGPPSRIKDPVRLRRLFGWTSST</sequence>
<dbReference type="SUPFAM" id="SSF52540">
    <property type="entry name" value="P-loop containing nucleoside triphosphate hydrolases"/>
    <property type="match status" value="1"/>
</dbReference>
<dbReference type="PROSITE" id="PS50009">
    <property type="entry name" value="RASGEF_CAT"/>
    <property type="match status" value="1"/>
</dbReference>
<dbReference type="InterPro" id="IPR008937">
    <property type="entry name" value="Ras-like_GEF"/>
</dbReference>
<dbReference type="GO" id="GO:0007265">
    <property type="term" value="P:Ras protein signal transduction"/>
    <property type="evidence" value="ECO:0007669"/>
    <property type="project" value="TreeGrafter"/>
</dbReference>
<dbReference type="Gene3D" id="1.10.840.10">
    <property type="entry name" value="Ras guanine-nucleotide exchange factors catalytic domain"/>
    <property type="match status" value="1"/>
</dbReference>
<dbReference type="OrthoDB" id="28357at2759"/>
<dbReference type="EMBL" id="AWSO01000612">
    <property type="protein sequence ID" value="ESK88896.1"/>
    <property type="molecule type" value="Genomic_DNA"/>
</dbReference>
<dbReference type="InterPro" id="IPR023578">
    <property type="entry name" value="Ras_GEF_dom_sf"/>
</dbReference>
<feature type="compositionally biased region" description="Acidic residues" evidence="3">
    <location>
        <begin position="734"/>
        <end position="744"/>
    </location>
</feature>
<dbReference type="InterPro" id="IPR000651">
    <property type="entry name" value="Ras-like_Gua-exchang_fac_N"/>
</dbReference>
<dbReference type="InterPro" id="IPR001895">
    <property type="entry name" value="RASGEF_cat_dom"/>
</dbReference>
<dbReference type="Pfam" id="PF00617">
    <property type="entry name" value="RasGEF"/>
    <property type="match status" value="1"/>
</dbReference>
<gene>
    <name evidence="6" type="ORF">Moror_13258</name>
</gene>
<dbReference type="STRING" id="1381753.V2X7X8"/>
<dbReference type="PROSITE" id="PS50212">
    <property type="entry name" value="RASGEF_NTER"/>
    <property type="match status" value="1"/>
</dbReference>
<dbReference type="InterPro" id="IPR027417">
    <property type="entry name" value="P-loop_NTPase"/>
</dbReference>
<dbReference type="Pfam" id="PF00618">
    <property type="entry name" value="RasGEF_N"/>
    <property type="match status" value="1"/>
</dbReference>
<dbReference type="CDD" id="cd06224">
    <property type="entry name" value="REM"/>
    <property type="match status" value="1"/>
</dbReference>
<keyword evidence="7" id="KW-1185">Reference proteome</keyword>
<feature type="region of interest" description="Disordered" evidence="3">
    <location>
        <begin position="458"/>
        <end position="524"/>
    </location>
</feature>
<accession>V2X7X8</accession>
<organism evidence="6 7">
    <name type="scientific">Moniliophthora roreri (strain MCA 2997)</name>
    <name type="common">Cocoa frosty pod rot fungus</name>
    <name type="synonym">Crinipellis roreri</name>
    <dbReference type="NCBI Taxonomy" id="1381753"/>
    <lineage>
        <taxon>Eukaryota</taxon>
        <taxon>Fungi</taxon>
        <taxon>Dikarya</taxon>
        <taxon>Basidiomycota</taxon>
        <taxon>Agaricomycotina</taxon>
        <taxon>Agaricomycetes</taxon>
        <taxon>Agaricomycetidae</taxon>
        <taxon>Agaricales</taxon>
        <taxon>Marasmiineae</taxon>
        <taxon>Marasmiaceae</taxon>
        <taxon>Moniliophthora</taxon>
    </lineage>
</organism>
<dbReference type="AlphaFoldDB" id="V2X7X8"/>
<feature type="domain" description="Ras-GEF" evidence="4">
    <location>
        <begin position="821"/>
        <end position="1053"/>
    </location>
</feature>
<dbReference type="GO" id="GO:0005886">
    <property type="term" value="C:plasma membrane"/>
    <property type="evidence" value="ECO:0007669"/>
    <property type="project" value="TreeGrafter"/>
</dbReference>
<dbReference type="KEGG" id="mrr:Moror_13258"/>